<reference evidence="2" key="1">
    <citation type="submission" date="2017-04" db="EMBL/GenBank/DDBJ databases">
        <title>Genome evolution of the luminous symbionts of deep sea anglerfish.</title>
        <authorList>
            <person name="Hendry T.A."/>
        </authorList>
    </citation>
    <scope>NUCLEOTIDE SEQUENCE [LARGE SCALE GENOMIC DNA]</scope>
</reference>
<gene>
    <name evidence="1" type="ORF">BTN50_0756</name>
</gene>
<organism evidence="1 2">
    <name type="scientific">Candidatus Enterovibrio altilux</name>
    <dbReference type="NCBI Taxonomy" id="1927128"/>
    <lineage>
        <taxon>Bacteria</taxon>
        <taxon>Pseudomonadati</taxon>
        <taxon>Pseudomonadota</taxon>
        <taxon>Gammaproteobacteria</taxon>
        <taxon>Vibrionales</taxon>
        <taxon>Vibrionaceae</taxon>
        <taxon>Enterovibrio</taxon>
    </lineage>
</organism>
<sequence length="48" mass="5593">MAMFRVKKLFEKILSLRDHNGQVSETYGMLKALNQLIELSEPKIKVIM</sequence>
<evidence type="ECO:0000313" key="2">
    <source>
        <dbReference type="Proteomes" id="UP000218160"/>
    </source>
</evidence>
<dbReference type="Proteomes" id="UP000218160">
    <property type="component" value="Chromosome 1"/>
</dbReference>
<accession>A0A291B8E4</accession>
<evidence type="ECO:0000313" key="1">
    <source>
        <dbReference type="EMBL" id="ATF09270.1"/>
    </source>
</evidence>
<dbReference type="EMBL" id="CP020660">
    <property type="protein sequence ID" value="ATF09270.1"/>
    <property type="molecule type" value="Genomic_DNA"/>
</dbReference>
<dbReference type="KEGG" id="elux:BTN50_0756"/>
<keyword evidence="2" id="KW-1185">Reference proteome</keyword>
<protein>
    <submittedName>
        <fullName evidence="1">Mobile element protein</fullName>
    </submittedName>
</protein>
<dbReference type="AlphaFoldDB" id="A0A291B8E4"/>
<name>A0A291B8E4_9GAMM</name>
<proteinExistence type="predicted"/>